<reference evidence="2" key="1">
    <citation type="submission" date="2023-03" db="EMBL/GenBank/DDBJ databases">
        <title>Massive genome expansion in bonnet fungi (Mycena s.s.) driven by repeated elements and novel gene families across ecological guilds.</title>
        <authorList>
            <consortium name="Lawrence Berkeley National Laboratory"/>
            <person name="Harder C.B."/>
            <person name="Miyauchi S."/>
            <person name="Viragh M."/>
            <person name="Kuo A."/>
            <person name="Thoen E."/>
            <person name="Andreopoulos B."/>
            <person name="Lu D."/>
            <person name="Skrede I."/>
            <person name="Drula E."/>
            <person name="Henrissat B."/>
            <person name="Morin E."/>
            <person name="Kohler A."/>
            <person name="Barry K."/>
            <person name="LaButti K."/>
            <person name="Morin E."/>
            <person name="Salamov A."/>
            <person name="Lipzen A."/>
            <person name="Mereny Z."/>
            <person name="Hegedus B."/>
            <person name="Baldrian P."/>
            <person name="Stursova M."/>
            <person name="Weitz H."/>
            <person name="Taylor A."/>
            <person name="Grigoriev I.V."/>
            <person name="Nagy L.G."/>
            <person name="Martin F."/>
            <person name="Kauserud H."/>
        </authorList>
    </citation>
    <scope>NUCLEOTIDE SEQUENCE</scope>
    <source>
        <strain evidence="2">CBHHK200</strain>
    </source>
</reference>
<protein>
    <submittedName>
        <fullName evidence="2">Uncharacterized protein</fullName>
    </submittedName>
</protein>
<keyword evidence="1" id="KW-0472">Membrane</keyword>
<gene>
    <name evidence="2" type="ORF">C8F04DRAFT_1245411</name>
</gene>
<keyword evidence="1" id="KW-0812">Transmembrane</keyword>
<organism evidence="2 3">
    <name type="scientific">Mycena alexandri</name>
    <dbReference type="NCBI Taxonomy" id="1745969"/>
    <lineage>
        <taxon>Eukaryota</taxon>
        <taxon>Fungi</taxon>
        <taxon>Dikarya</taxon>
        <taxon>Basidiomycota</taxon>
        <taxon>Agaricomycotina</taxon>
        <taxon>Agaricomycetes</taxon>
        <taxon>Agaricomycetidae</taxon>
        <taxon>Agaricales</taxon>
        <taxon>Marasmiineae</taxon>
        <taxon>Mycenaceae</taxon>
        <taxon>Mycena</taxon>
    </lineage>
</organism>
<sequence length="256" mass="29354">MTHIGHPPFGTLTRFAGMAINDTVMGTQNVILEGWTSSDCTKLGPVVPCHRRRGGVKYRRDYGSQRFRHPIILLLVAVVFILTQTWFTVEFKHTPSEKLAHYFILLSTFGPHILGGQERNESKRIIEHTLSEANSLIWRSRRGALTSILRLNSHHFLYNWYSIRKLQCWPVSLLLAVWFIGPLIIPTLRLRLLGISSTHDESGPGDPGLTFQGISSHQVTCSMAQHYVWLESSQAVLGRQFYKGNRWFVWLENECR</sequence>
<proteinExistence type="predicted"/>
<evidence type="ECO:0000313" key="3">
    <source>
        <dbReference type="Proteomes" id="UP001218188"/>
    </source>
</evidence>
<keyword evidence="3" id="KW-1185">Reference proteome</keyword>
<feature type="transmembrane region" description="Helical" evidence="1">
    <location>
        <begin position="67"/>
        <end position="87"/>
    </location>
</feature>
<dbReference type="EMBL" id="JARJCM010000540">
    <property type="protein sequence ID" value="KAJ7016294.1"/>
    <property type="molecule type" value="Genomic_DNA"/>
</dbReference>
<dbReference type="Proteomes" id="UP001218188">
    <property type="component" value="Unassembled WGS sequence"/>
</dbReference>
<evidence type="ECO:0000313" key="2">
    <source>
        <dbReference type="EMBL" id="KAJ7016294.1"/>
    </source>
</evidence>
<feature type="transmembrane region" description="Helical" evidence="1">
    <location>
        <begin position="168"/>
        <end position="188"/>
    </location>
</feature>
<evidence type="ECO:0000256" key="1">
    <source>
        <dbReference type="SAM" id="Phobius"/>
    </source>
</evidence>
<keyword evidence="1" id="KW-1133">Transmembrane helix</keyword>
<feature type="transmembrane region" description="Helical" evidence="1">
    <location>
        <begin position="99"/>
        <end position="116"/>
    </location>
</feature>
<comment type="caution">
    <text evidence="2">The sequence shown here is derived from an EMBL/GenBank/DDBJ whole genome shotgun (WGS) entry which is preliminary data.</text>
</comment>
<name>A0AAD6RVY2_9AGAR</name>
<dbReference type="AlphaFoldDB" id="A0AAD6RVY2"/>
<accession>A0AAD6RVY2</accession>